<proteinExistence type="predicted"/>
<organism evidence="2 3">
    <name type="scientific">Frankliniella occidentalis</name>
    <name type="common">Western flower thrips</name>
    <name type="synonym">Euthrips occidentalis</name>
    <dbReference type="NCBI Taxonomy" id="133901"/>
    <lineage>
        <taxon>Eukaryota</taxon>
        <taxon>Metazoa</taxon>
        <taxon>Ecdysozoa</taxon>
        <taxon>Arthropoda</taxon>
        <taxon>Hexapoda</taxon>
        <taxon>Insecta</taxon>
        <taxon>Pterygota</taxon>
        <taxon>Neoptera</taxon>
        <taxon>Paraneoptera</taxon>
        <taxon>Thysanoptera</taxon>
        <taxon>Terebrantia</taxon>
        <taxon>Thripoidea</taxon>
        <taxon>Thripidae</taxon>
        <taxon>Frankliniella</taxon>
    </lineage>
</organism>
<gene>
    <name evidence="3" type="primary">LOC113213292</name>
</gene>
<dbReference type="InterPro" id="IPR019324">
    <property type="entry name" value="MPP6"/>
</dbReference>
<dbReference type="Proteomes" id="UP000504606">
    <property type="component" value="Unplaced"/>
</dbReference>
<accession>A0A6J1T587</accession>
<dbReference type="GeneID" id="113213292"/>
<dbReference type="RefSeq" id="XP_026288102.1">
    <property type="nucleotide sequence ID" value="XM_026432317.2"/>
</dbReference>
<dbReference type="Pfam" id="PF10175">
    <property type="entry name" value="MPP6"/>
    <property type="match status" value="1"/>
</dbReference>
<feature type="compositionally biased region" description="Basic and acidic residues" evidence="1">
    <location>
        <begin position="26"/>
        <end position="36"/>
    </location>
</feature>
<evidence type="ECO:0000313" key="2">
    <source>
        <dbReference type="Proteomes" id="UP000504606"/>
    </source>
</evidence>
<feature type="compositionally biased region" description="Acidic residues" evidence="1">
    <location>
        <begin position="138"/>
        <end position="151"/>
    </location>
</feature>
<dbReference type="AlphaFoldDB" id="A0A6J1T587"/>
<sequence>MAQRRAHKRNLSKGILDMKFMKKSKEKAEREQEDLESRDLFETDITKALKSSEGAQFIIEHSMVPIERLLNGRMSFKGMNPDVERLMEQETRELREQEKARERLQSNKPEISDVDMAKRLGKTVSKKFSNSNKNKDSDDSEEDEDDSEEESSPPKRGKFLKPADD</sequence>
<dbReference type="OrthoDB" id="20403at2759"/>
<feature type="compositionally biased region" description="Basic residues" evidence="1">
    <location>
        <begin position="1"/>
        <end position="11"/>
    </location>
</feature>
<feature type="compositionally biased region" description="Basic and acidic residues" evidence="1">
    <location>
        <begin position="92"/>
        <end position="105"/>
    </location>
</feature>
<name>A0A6J1T587_FRAOC</name>
<feature type="region of interest" description="Disordered" evidence="1">
    <location>
        <begin position="1"/>
        <end position="36"/>
    </location>
</feature>
<protein>
    <submittedName>
        <fullName evidence="3">M-phase phosphoprotein 6</fullName>
    </submittedName>
</protein>
<dbReference type="PANTHER" id="PTHR13582:SF0">
    <property type="entry name" value="M-PHASE PHOSPHOPROTEIN 6"/>
    <property type="match status" value="1"/>
</dbReference>
<keyword evidence="2" id="KW-1185">Reference proteome</keyword>
<dbReference type="GO" id="GO:0000460">
    <property type="term" value="P:maturation of 5.8S rRNA"/>
    <property type="evidence" value="ECO:0007669"/>
    <property type="project" value="TreeGrafter"/>
</dbReference>
<dbReference type="PANTHER" id="PTHR13582">
    <property type="entry name" value="M-PHASE PHOSPHOPROTEIN 6"/>
    <property type="match status" value="1"/>
</dbReference>
<reference evidence="3" key="1">
    <citation type="submission" date="2025-08" db="UniProtKB">
        <authorList>
            <consortium name="RefSeq"/>
        </authorList>
    </citation>
    <scope>IDENTIFICATION</scope>
    <source>
        <tissue evidence="3">Whole organism</tissue>
    </source>
</reference>
<feature type="region of interest" description="Disordered" evidence="1">
    <location>
        <begin position="92"/>
        <end position="165"/>
    </location>
</feature>
<dbReference type="CTD" id="35382"/>
<evidence type="ECO:0000256" key="1">
    <source>
        <dbReference type="SAM" id="MobiDB-lite"/>
    </source>
</evidence>
<evidence type="ECO:0000313" key="3">
    <source>
        <dbReference type="RefSeq" id="XP_026288102.1"/>
    </source>
</evidence>
<dbReference type="KEGG" id="foc:113213292"/>